<keyword evidence="6" id="KW-0658">Purine biosynthesis</keyword>
<evidence type="ECO:0000256" key="7">
    <source>
        <dbReference type="ARBA" id="ARBA00022842"/>
    </source>
</evidence>
<dbReference type="Gene3D" id="3.90.170.10">
    <property type="entry name" value="Adenylosuccinate Synthetase, subunit A, domain 3"/>
    <property type="match status" value="1"/>
</dbReference>
<dbReference type="EMBL" id="VSSQ01076719">
    <property type="protein sequence ID" value="MPN26991.1"/>
    <property type="molecule type" value="Genomic_DNA"/>
</dbReference>
<evidence type="ECO:0000256" key="8">
    <source>
        <dbReference type="ARBA" id="ARBA00023134"/>
    </source>
</evidence>
<evidence type="ECO:0000256" key="3">
    <source>
        <dbReference type="ARBA" id="ARBA00022598"/>
    </source>
</evidence>
<sequence>MSTVGAEKGVTTGRSRRCGWFDAALLKRSAQINGLSGLCITKLDVLDGIEELQLCVGYELDGEKIDLLPLGADDIERCKPIYESIPGWTDSTVGVTEYDKLPVNARRYLDRIAEVTGVPIAMVSTSPDRDHTILMHNPSRAA</sequence>
<gene>
    <name evidence="9" type="primary">purA_43</name>
    <name evidence="9" type="ORF">SDC9_174418</name>
</gene>
<dbReference type="HAMAP" id="MF_00011">
    <property type="entry name" value="Adenylosucc_synth"/>
    <property type="match status" value="1"/>
</dbReference>
<dbReference type="GO" id="GO:0005525">
    <property type="term" value="F:GTP binding"/>
    <property type="evidence" value="ECO:0007669"/>
    <property type="project" value="UniProtKB-KW"/>
</dbReference>
<dbReference type="SMART" id="SM00788">
    <property type="entry name" value="Adenylsucc_synt"/>
    <property type="match status" value="1"/>
</dbReference>
<evidence type="ECO:0000313" key="9">
    <source>
        <dbReference type="EMBL" id="MPN26991.1"/>
    </source>
</evidence>
<comment type="cofactor">
    <cofactor evidence="1">
        <name>Mg(2+)</name>
        <dbReference type="ChEBI" id="CHEBI:18420"/>
    </cofactor>
</comment>
<dbReference type="InterPro" id="IPR042111">
    <property type="entry name" value="Adenylosuccinate_synth_dom3"/>
</dbReference>
<dbReference type="GO" id="GO:0044208">
    <property type="term" value="P:'de novo' AMP biosynthetic process"/>
    <property type="evidence" value="ECO:0007669"/>
    <property type="project" value="TreeGrafter"/>
</dbReference>
<dbReference type="Pfam" id="PF00709">
    <property type="entry name" value="Adenylsucc_synt"/>
    <property type="match status" value="1"/>
</dbReference>
<comment type="subunit">
    <text evidence="2">Homodimer.</text>
</comment>
<comment type="caution">
    <text evidence="9">The sequence shown here is derived from an EMBL/GenBank/DDBJ whole genome shotgun (WGS) entry which is preliminary data.</text>
</comment>
<keyword evidence="7" id="KW-0460">Magnesium</keyword>
<dbReference type="GO" id="GO:0005737">
    <property type="term" value="C:cytoplasm"/>
    <property type="evidence" value="ECO:0007669"/>
    <property type="project" value="TreeGrafter"/>
</dbReference>
<reference evidence="9" key="1">
    <citation type="submission" date="2019-08" db="EMBL/GenBank/DDBJ databases">
        <authorList>
            <person name="Kucharzyk K."/>
            <person name="Murdoch R.W."/>
            <person name="Higgins S."/>
            <person name="Loffler F."/>
        </authorList>
    </citation>
    <scope>NUCLEOTIDE SEQUENCE</scope>
</reference>
<evidence type="ECO:0000256" key="4">
    <source>
        <dbReference type="ARBA" id="ARBA00022723"/>
    </source>
</evidence>
<evidence type="ECO:0000256" key="1">
    <source>
        <dbReference type="ARBA" id="ARBA00001946"/>
    </source>
</evidence>
<dbReference type="PANTHER" id="PTHR11846">
    <property type="entry name" value="ADENYLOSUCCINATE SYNTHETASE"/>
    <property type="match status" value="1"/>
</dbReference>
<organism evidence="9">
    <name type="scientific">bioreactor metagenome</name>
    <dbReference type="NCBI Taxonomy" id="1076179"/>
    <lineage>
        <taxon>unclassified sequences</taxon>
        <taxon>metagenomes</taxon>
        <taxon>ecological metagenomes</taxon>
    </lineage>
</organism>
<accession>A0A645GJ41</accession>
<dbReference type="FunFam" id="3.90.170.10:FF:000001">
    <property type="entry name" value="Adenylosuccinate synthetase"/>
    <property type="match status" value="1"/>
</dbReference>
<dbReference type="EC" id="6.3.4.4" evidence="9"/>
<dbReference type="AlphaFoldDB" id="A0A645GJ41"/>
<keyword evidence="3 9" id="KW-0436">Ligase</keyword>
<protein>
    <submittedName>
        <fullName evidence="9">Adenylosuccinate synthetase</fullName>
        <ecNumber evidence="9">6.3.4.4</ecNumber>
    </submittedName>
</protein>
<dbReference type="InterPro" id="IPR001114">
    <property type="entry name" value="Adenylosuccinate_synthetase"/>
</dbReference>
<keyword evidence="8" id="KW-0342">GTP-binding</keyword>
<evidence type="ECO:0000256" key="6">
    <source>
        <dbReference type="ARBA" id="ARBA00022755"/>
    </source>
</evidence>
<evidence type="ECO:0000256" key="2">
    <source>
        <dbReference type="ARBA" id="ARBA00011738"/>
    </source>
</evidence>
<dbReference type="GO" id="GO:0046040">
    <property type="term" value="P:IMP metabolic process"/>
    <property type="evidence" value="ECO:0007669"/>
    <property type="project" value="TreeGrafter"/>
</dbReference>
<dbReference type="SUPFAM" id="SSF52540">
    <property type="entry name" value="P-loop containing nucleoside triphosphate hydrolases"/>
    <property type="match status" value="1"/>
</dbReference>
<proteinExistence type="inferred from homology"/>
<keyword evidence="5" id="KW-0547">Nucleotide-binding</keyword>
<dbReference type="InterPro" id="IPR027417">
    <property type="entry name" value="P-loop_NTPase"/>
</dbReference>
<evidence type="ECO:0000256" key="5">
    <source>
        <dbReference type="ARBA" id="ARBA00022741"/>
    </source>
</evidence>
<dbReference type="GO" id="GO:0004019">
    <property type="term" value="F:adenylosuccinate synthase activity"/>
    <property type="evidence" value="ECO:0007669"/>
    <property type="project" value="UniProtKB-EC"/>
</dbReference>
<dbReference type="PANTHER" id="PTHR11846:SF0">
    <property type="entry name" value="ADENYLOSUCCINATE SYNTHETASE"/>
    <property type="match status" value="1"/>
</dbReference>
<dbReference type="GO" id="GO:0046872">
    <property type="term" value="F:metal ion binding"/>
    <property type="evidence" value="ECO:0007669"/>
    <property type="project" value="UniProtKB-KW"/>
</dbReference>
<name>A0A645GJ41_9ZZZZ</name>
<keyword evidence="4" id="KW-0479">Metal-binding</keyword>